<dbReference type="SUPFAM" id="SSF46894">
    <property type="entry name" value="C-terminal effector domain of the bipartite response regulators"/>
    <property type="match status" value="2"/>
</dbReference>
<evidence type="ECO:0000256" key="3">
    <source>
        <dbReference type="ARBA" id="ARBA00023163"/>
    </source>
</evidence>
<dbReference type="RefSeq" id="WP_407286836.1">
    <property type="nucleotide sequence ID" value="NZ_CP147982.1"/>
</dbReference>
<feature type="domain" description="HTH luxR-type" evidence="5">
    <location>
        <begin position="96"/>
        <end position="161"/>
    </location>
</feature>
<reference evidence="6 7" key="1">
    <citation type="submission" date="2024-03" db="EMBL/GenBank/DDBJ databases">
        <title>The complete genome of Streptomyces sirii sp.nov.</title>
        <authorList>
            <person name="Zakalyukina Y.V."/>
            <person name="Belik A.R."/>
            <person name="Biryukov M.V."/>
            <person name="Baturina O.A."/>
            <person name="Kabilov M.R."/>
        </authorList>
    </citation>
    <scope>NUCLEOTIDE SEQUENCE [LARGE SCALE GENOMIC DNA]</scope>
    <source>
        <strain evidence="6 7">BP-8</strain>
    </source>
</reference>
<evidence type="ECO:0000256" key="4">
    <source>
        <dbReference type="SAM" id="MobiDB-lite"/>
    </source>
</evidence>
<dbReference type="PANTHER" id="PTHR44688:SF16">
    <property type="entry name" value="DNA-BINDING TRANSCRIPTIONAL ACTIVATOR DEVR_DOSR"/>
    <property type="match status" value="1"/>
</dbReference>
<evidence type="ECO:0000256" key="1">
    <source>
        <dbReference type="ARBA" id="ARBA00023015"/>
    </source>
</evidence>
<feature type="compositionally biased region" description="Basic and acidic residues" evidence="4">
    <location>
        <begin position="73"/>
        <end position="95"/>
    </location>
</feature>
<keyword evidence="7" id="KW-1185">Reference proteome</keyword>
<protein>
    <submittedName>
        <fullName evidence="6">Response regulator transcription factor</fullName>
    </submittedName>
</protein>
<dbReference type="PROSITE" id="PS50043">
    <property type="entry name" value="HTH_LUXR_2"/>
    <property type="match status" value="2"/>
</dbReference>
<accession>A0ABZ2QM97</accession>
<proteinExistence type="predicted"/>
<gene>
    <name evidence="6" type="ORF">WAB15_17585</name>
</gene>
<dbReference type="SMART" id="SM00421">
    <property type="entry name" value="HTH_LUXR"/>
    <property type="match status" value="2"/>
</dbReference>
<feature type="domain" description="HTH luxR-type" evidence="5">
    <location>
        <begin position="1"/>
        <end position="65"/>
    </location>
</feature>
<dbReference type="CDD" id="cd06170">
    <property type="entry name" value="LuxR_C_like"/>
    <property type="match status" value="2"/>
</dbReference>
<dbReference type="PRINTS" id="PR00038">
    <property type="entry name" value="HTHLUXR"/>
</dbReference>
<dbReference type="PANTHER" id="PTHR44688">
    <property type="entry name" value="DNA-BINDING TRANSCRIPTIONAL ACTIVATOR DEVR_DOSR"/>
    <property type="match status" value="1"/>
</dbReference>
<organism evidence="6 7">
    <name type="scientific">Streptomyces sirii</name>
    <dbReference type="NCBI Taxonomy" id="3127701"/>
    <lineage>
        <taxon>Bacteria</taxon>
        <taxon>Bacillati</taxon>
        <taxon>Actinomycetota</taxon>
        <taxon>Actinomycetes</taxon>
        <taxon>Kitasatosporales</taxon>
        <taxon>Streptomycetaceae</taxon>
        <taxon>Streptomyces</taxon>
    </lineage>
</organism>
<dbReference type="Proteomes" id="UP001626628">
    <property type="component" value="Chromosome"/>
</dbReference>
<evidence type="ECO:0000256" key="2">
    <source>
        <dbReference type="ARBA" id="ARBA00023125"/>
    </source>
</evidence>
<evidence type="ECO:0000259" key="5">
    <source>
        <dbReference type="PROSITE" id="PS50043"/>
    </source>
</evidence>
<dbReference type="InterPro" id="IPR036388">
    <property type="entry name" value="WH-like_DNA-bd_sf"/>
</dbReference>
<sequence>MAAGAPLTPRELDVLRLISRGLANRQIARGLGISEKTVKNHLSAIYAKIGAADRTQAAMFALAADATGAPRTGVRDEERRAWRREGAADHEEHPGPRSRPAGLTVREMDVLRLVTRGMTNRMIACDLGISEKTVKNHLSAIYTKIGAADRTQAALYAVTGGLRAPGRRVAFRLAAAHLPD</sequence>
<feature type="region of interest" description="Disordered" evidence="4">
    <location>
        <begin position="69"/>
        <end position="101"/>
    </location>
</feature>
<dbReference type="PROSITE" id="PS00622">
    <property type="entry name" value="HTH_LUXR_1"/>
    <property type="match status" value="2"/>
</dbReference>
<dbReference type="InterPro" id="IPR016032">
    <property type="entry name" value="Sig_transdc_resp-reg_C-effctor"/>
</dbReference>
<dbReference type="InterPro" id="IPR000792">
    <property type="entry name" value="Tscrpt_reg_LuxR_C"/>
</dbReference>
<evidence type="ECO:0000313" key="6">
    <source>
        <dbReference type="EMBL" id="WXK77666.1"/>
    </source>
</evidence>
<evidence type="ECO:0000313" key="7">
    <source>
        <dbReference type="Proteomes" id="UP001626628"/>
    </source>
</evidence>
<keyword evidence="2" id="KW-0238">DNA-binding</keyword>
<keyword evidence="1" id="KW-0805">Transcription regulation</keyword>
<keyword evidence="3" id="KW-0804">Transcription</keyword>
<dbReference type="EMBL" id="CP147982">
    <property type="protein sequence ID" value="WXK77666.1"/>
    <property type="molecule type" value="Genomic_DNA"/>
</dbReference>
<name>A0ABZ2QM97_9ACTN</name>
<dbReference type="Gene3D" id="1.10.10.10">
    <property type="entry name" value="Winged helix-like DNA-binding domain superfamily/Winged helix DNA-binding domain"/>
    <property type="match status" value="2"/>
</dbReference>
<dbReference type="Pfam" id="PF00196">
    <property type="entry name" value="GerE"/>
    <property type="match status" value="2"/>
</dbReference>